<proteinExistence type="predicted"/>
<accession>A0A2I8EZU4</accession>
<evidence type="ECO:0008006" key="4">
    <source>
        <dbReference type="Google" id="ProtNLM"/>
    </source>
</evidence>
<dbReference type="KEGG" id="pter:C2L65_35370"/>
<feature type="signal peptide" evidence="1">
    <location>
        <begin position="1"/>
        <end position="22"/>
    </location>
</feature>
<name>A0A2I8EZU4_9BURK</name>
<evidence type="ECO:0000313" key="2">
    <source>
        <dbReference type="EMBL" id="AUT64902.1"/>
    </source>
</evidence>
<keyword evidence="1" id="KW-0732">Signal</keyword>
<reference evidence="2 3" key="1">
    <citation type="submission" date="2018-01" db="EMBL/GenBank/DDBJ databases">
        <title>Species boundaries and ecological features among Paraburkholderia terrae DSMZ17804T, P. hospita DSMZ17164T and P. caribensis DSMZ13236T.</title>
        <authorList>
            <person name="Pratama A.A."/>
        </authorList>
    </citation>
    <scope>NUCLEOTIDE SEQUENCE [LARGE SCALE GENOMIC DNA]</scope>
    <source>
        <strain evidence="2 3">DSM 17804</strain>
    </source>
</reference>
<sequence length="102" mass="11079">MSKLITMAALVIAMSSPVTLFAQTSGRANSDAGEMSNTSLQIDFERDKLDEHRTPHGLQETSLAQSDGASDYTASHVARREKRHMQEVVMSSYSPPIAAVGR</sequence>
<evidence type="ECO:0000313" key="3">
    <source>
        <dbReference type="Proteomes" id="UP000243502"/>
    </source>
</evidence>
<organism evidence="2 3">
    <name type="scientific">Paraburkholderia terrae</name>
    <dbReference type="NCBI Taxonomy" id="311230"/>
    <lineage>
        <taxon>Bacteria</taxon>
        <taxon>Pseudomonadati</taxon>
        <taxon>Pseudomonadota</taxon>
        <taxon>Betaproteobacteria</taxon>
        <taxon>Burkholderiales</taxon>
        <taxon>Burkholderiaceae</taxon>
        <taxon>Paraburkholderia</taxon>
    </lineage>
</organism>
<feature type="chain" id="PRO_5014349393" description="DUF4148 domain-containing protein" evidence="1">
    <location>
        <begin position="23"/>
        <end position="102"/>
    </location>
</feature>
<dbReference type="Proteomes" id="UP000243502">
    <property type="component" value="Chromosome 3"/>
</dbReference>
<dbReference type="RefSeq" id="WP_042309711.1">
    <property type="nucleotide sequence ID" value="NZ_CP026113.1"/>
</dbReference>
<protein>
    <recommendedName>
        <fullName evidence="4">DUF4148 domain-containing protein</fullName>
    </recommendedName>
</protein>
<gene>
    <name evidence="2" type="ORF">C2L65_35370</name>
</gene>
<dbReference type="AlphaFoldDB" id="A0A2I8EZU4"/>
<dbReference type="EMBL" id="CP026113">
    <property type="protein sequence ID" value="AUT64902.1"/>
    <property type="molecule type" value="Genomic_DNA"/>
</dbReference>
<evidence type="ECO:0000256" key="1">
    <source>
        <dbReference type="SAM" id="SignalP"/>
    </source>
</evidence>